<dbReference type="GO" id="GO:0016746">
    <property type="term" value="F:acyltransferase activity"/>
    <property type="evidence" value="ECO:0007669"/>
    <property type="project" value="UniProtKB-KW"/>
</dbReference>
<dbReference type="PANTHER" id="PTHR40074:SF2">
    <property type="entry name" value="O-ACETYLTRANSFERASE WECH"/>
    <property type="match status" value="1"/>
</dbReference>
<proteinExistence type="inferred from homology"/>
<feature type="transmembrane region" description="Helical" evidence="7">
    <location>
        <begin position="7"/>
        <end position="28"/>
    </location>
</feature>
<gene>
    <name evidence="9" type="ORF">QWY13_04295</name>
</gene>
<keyword evidence="5 7" id="KW-1133">Transmembrane helix</keyword>
<feature type="transmembrane region" description="Helical" evidence="7">
    <location>
        <begin position="271"/>
        <end position="289"/>
    </location>
</feature>
<feature type="transmembrane region" description="Helical" evidence="7">
    <location>
        <begin position="248"/>
        <end position="264"/>
    </location>
</feature>
<accession>A0ABT8N9Y6</accession>
<evidence type="ECO:0000256" key="3">
    <source>
        <dbReference type="ARBA" id="ARBA00022475"/>
    </source>
</evidence>
<evidence type="ECO:0000313" key="10">
    <source>
        <dbReference type="Proteomes" id="UP001172142"/>
    </source>
</evidence>
<keyword evidence="4 7" id="KW-0812">Transmembrane</keyword>
<evidence type="ECO:0000256" key="5">
    <source>
        <dbReference type="ARBA" id="ARBA00022989"/>
    </source>
</evidence>
<comment type="similarity">
    <text evidence="2">Belongs to the acyltransferase 3 family.</text>
</comment>
<feature type="transmembrane region" description="Helical" evidence="7">
    <location>
        <begin position="208"/>
        <end position="228"/>
    </location>
</feature>
<dbReference type="Proteomes" id="UP001172142">
    <property type="component" value="Unassembled WGS sequence"/>
</dbReference>
<evidence type="ECO:0000256" key="1">
    <source>
        <dbReference type="ARBA" id="ARBA00004651"/>
    </source>
</evidence>
<organism evidence="9 10">
    <name type="scientific">Planococcus shenhongbingii</name>
    <dbReference type="NCBI Taxonomy" id="3058398"/>
    <lineage>
        <taxon>Bacteria</taxon>
        <taxon>Bacillati</taxon>
        <taxon>Bacillota</taxon>
        <taxon>Bacilli</taxon>
        <taxon>Bacillales</taxon>
        <taxon>Caryophanaceae</taxon>
        <taxon>Planococcus</taxon>
    </lineage>
</organism>
<dbReference type="RefSeq" id="WP_301855194.1">
    <property type="nucleotide sequence ID" value="NZ_JAUJWU010000001.1"/>
</dbReference>
<protein>
    <submittedName>
        <fullName evidence="9">Acyltransferase family protein</fullName>
    </submittedName>
</protein>
<evidence type="ECO:0000256" key="2">
    <source>
        <dbReference type="ARBA" id="ARBA00007400"/>
    </source>
</evidence>
<evidence type="ECO:0000256" key="7">
    <source>
        <dbReference type="SAM" id="Phobius"/>
    </source>
</evidence>
<keyword evidence="6 7" id="KW-0472">Membrane</keyword>
<feature type="transmembrane region" description="Helical" evidence="7">
    <location>
        <begin position="121"/>
        <end position="145"/>
    </location>
</feature>
<evidence type="ECO:0000256" key="4">
    <source>
        <dbReference type="ARBA" id="ARBA00022692"/>
    </source>
</evidence>
<keyword evidence="3" id="KW-1003">Cell membrane</keyword>
<evidence type="ECO:0000256" key="6">
    <source>
        <dbReference type="ARBA" id="ARBA00023136"/>
    </source>
</evidence>
<sequence length="339" mass="39492">MAQRIHYMDWLRVISIFVVVGIHVVSKIINSGSYTEWEWQYANAIDSALRWCVPVFFMLSGALLLTRRPDEPVGEFLKKRLAKALIPLIFWSGVYTAYNIFEKGESYTIWEMIKLFLSDDVYYHLWFLYVIIGLYVMAPFLRILVHHLSQKAFLYFLIFCFVYSGLLPFAPKFFGFELAIPAGMFEPYIGYFMLGAYLYLYPLSKKSLPLLGFLAIIGYFITFFGTSLLTERRGEFDDFFYEHYRPNSLAITLFIYVGFQHLAAKIKPNRWITRMSTATLGIYVIHPLIQTYLHKIFGINEMTGTPIIGIPLVWILIFFLSFAIILLFQKIPGVKHIVP</sequence>
<feature type="domain" description="Acyltransferase 3" evidence="8">
    <location>
        <begin position="5"/>
        <end position="328"/>
    </location>
</feature>
<evidence type="ECO:0000259" key="8">
    <source>
        <dbReference type="Pfam" id="PF01757"/>
    </source>
</evidence>
<feature type="transmembrane region" description="Helical" evidence="7">
    <location>
        <begin position="309"/>
        <end position="328"/>
    </location>
</feature>
<feature type="transmembrane region" description="Helical" evidence="7">
    <location>
        <begin position="85"/>
        <end position="101"/>
    </location>
</feature>
<comment type="subcellular location">
    <subcellularLocation>
        <location evidence="1">Cell membrane</location>
        <topology evidence="1">Multi-pass membrane protein</topology>
    </subcellularLocation>
</comment>
<dbReference type="Pfam" id="PF01757">
    <property type="entry name" value="Acyl_transf_3"/>
    <property type="match status" value="1"/>
</dbReference>
<name>A0ABT8N9Y6_9BACL</name>
<feature type="transmembrane region" description="Helical" evidence="7">
    <location>
        <begin position="48"/>
        <end position="65"/>
    </location>
</feature>
<evidence type="ECO:0000313" key="9">
    <source>
        <dbReference type="EMBL" id="MDN7244706.1"/>
    </source>
</evidence>
<dbReference type="PANTHER" id="PTHR40074">
    <property type="entry name" value="O-ACETYLTRANSFERASE WECH"/>
    <property type="match status" value="1"/>
</dbReference>
<feature type="transmembrane region" description="Helical" evidence="7">
    <location>
        <begin position="152"/>
        <end position="170"/>
    </location>
</feature>
<reference evidence="9 10" key="1">
    <citation type="submission" date="2023-07" db="EMBL/GenBank/DDBJ databases">
        <title>Novel species in genus Planococcus.</title>
        <authorList>
            <person name="Ning S."/>
        </authorList>
    </citation>
    <scope>NUCLEOTIDE SEQUENCE [LARGE SCALE GENOMIC DNA]</scope>
    <source>
        <strain evidence="9 10">N017</strain>
    </source>
</reference>
<feature type="transmembrane region" description="Helical" evidence="7">
    <location>
        <begin position="182"/>
        <end position="201"/>
    </location>
</feature>
<keyword evidence="10" id="KW-1185">Reference proteome</keyword>
<dbReference type="InterPro" id="IPR002656">
    <property type="entry name" value="Acyl_transf_3_dom"/>
</dbReference>
<keyword evidence="9" id="KW-0808">Transferase</keyword>
<dbReference type="EMBL" id="JAUJWU010000001">
    <property type="protein sequence ID" value="MDN7244706.1"/>
    <property type="molecule type" value="Genomic_DNA"/>
</dbReference>
<comment type="caution">
    <text evidence="9">The sequence shown here is derived from an EMBL/GenBank/DDBJ whole genome shotgun (WGS) entry which is preliminary data.</text>
</comment>
<keyword evidence="9" id="KW-0012">Acyltransferase</keyword>